<keyword evidence="2" id="KW-1185">Reference proteome</keyword>
<organism evidence="1 2">
    <name type="scientific">Promicromonospora soli</name>
    <dbReference type="NCBI Taxonomy" id="2035533"/>
    <lineage>
        <taxon>Bacteria</taxon>
        <taxon>Bacillati</taxon>
        <taxon>Actinomycetota</taxon>
        <taxon>Actinomycetes</taxon>
        <taxon>Micrococcales</taxon>
        <taxon>Promicromonosporaceae</taxon>
        <taxon>Promicromonospora</taxon>
    </lineage>
</organism>
<sequence>MPEVSSKRRMLPAIVAATAIVALVVAAILVVEQALPAAPAPRGVEPTVSGSVGLKCAENDPIAQELASGSTWTMCWRVDPSRGLVLEDVNGQPT</sequence>
<reference evidence="1" key="2">
    <citation type="submission" date="2020-09" db="EMBL/GenBank/DDBJ databases">
        <authorList>
            <person name="Sun Q."/>
            <person name="Zhou Y."/>
        </authorList>
    </citation>
    <scope>NUCLEOTIDE SEQUENCE</scope>
    <source>
        <strain evidence="1">CGMCC 4.7398</strain>
    </source>
</reference>
<evidence type="ECO:0000313" key="1">
    <source>
        <dbReference type="EMBL" id="GHH72278.1"/>
    </source>
</evidence>
<dbReference type="AlphaFoldDB" id="A0A919FTT9"/>
<proteinExistence type="predicted"/>
<gene>
    <name evidence="1" type="ORF">GCM10017772_21540</name>
</gene>
<protein>
    <submittedName>
        <fullName evidence="1">Uncharacterized protein</fullName>
    </submittedName>
</protein>
<accession>A0A919FTT9</accession>
<dbReference type="Proteomes" id="UP000627369">
    <property type="component" value="Unassembled WGS sequence"/>
</dbReference>
<dbReference type="RefSeq" id="WP_189669299.1">
    <property type="nucleotide sequence ID" value="NZ_BNAS01000003.1"/>
</dbReference>
<reference evidence="1" key="1">
    <citation type="journal article" date="2014" name="Int. J. Syst. Evol. Microbiol.">
        <title>Complete genome sequence of Corynebacterium casei LMG S-19264T (=DSM 44701T), isolated from a smear-ripened cheese.</title>
        <authorList>
            <consortium name="US DOE Joint Genome Institute (JGI-PGF)"/>
            <person name="Walter F."/>
            <person name="Albersmeier A."/>
            <person name="Kalinowski J."/>
            <person name="Ruckert C."/>
        </authorList>
    </citation>
    <scope>NUCLEOTIDE SEQUENCE</scope>
    <source>
        <strain evidence="1">CGMCC 4.7398</strain>
    </source>
</reference>
<comment type="caution">
    <text evidence="1">The sequence shown here is derived from an EMBL/GenBank/DDBJ whole genome shotgun (WGS) entry which is preliminary data.</text>
</comment>
<evidence type="ECO:0000313" key="2">
    <source>
        <dbReference type="Proteomes" id="UP000627369"/>
    </source>
</evidence>
<dbReference type="EMBL" id="BNAS01000003">
    <property type="protein sequence ID" value="GHH72278.1"/>
    <property type="molecule type" value="Genomic_DNA"/>
</dbReference>
<name>A0A919FTT9_9MICO</name>